<proteinExistence type="predicted"/>
<gene>
    <name evidence="1" type="ORF">PHYPADRAFT_103669</name>
</gene>
<accession>A9U722</accession>
<sequence>MISFNEWLKSNKGHSFVPLFETDEGLVVNTKIKIVKNNERRLLRRSSLMEGAIIDIIESNINDPRWEGIIYVMGTGDFDDFIPLYIGKADKKGVKNEISANIKNIRKNSHMFARWGDGLAYHIGDLSHVLFKFEGYKKPQKKYERWAESLFTSYDPPILKQSVNFYVSPWFEGQLGLSGFSGSLPAIEKEMIAIASYHYGDSLLNKDGV</sequence>
<dbReference type="AlphaFoldDB" id="A9U722"/>
<dbReference type="EMBL" id="DS546308">
    <property type="protein sequence ID" value="EDQ48531.1"/>
    <property type="molecule type" value="Genomic_DNA"/>
</dbReference>
<evidence type="ECO:0000313" key="1">
    <source>
        <dbReference type="EMBL" id="EDQ48531.1"/>
    </source>
</evidence>
<protein>
    <submittedName>
        <fullName evidence="1">Predicted protein</fullName>
    </submittedName>
</protein>
<organism>
    <name type="scientific">Physcomitrium patens</name>
    <name type="common">Spreading-leaved earth moss</name>
    <name type="synonym">Physcomitrella patens</name>
    <dbReference type="NCBI Taxonomy" id="3218"/>
    <lineage>
        <taxon>Eukaryota</taxon>
        <taxon>Viridiplantae</taxon>
        <taxon>Streptophyta</taxon>
        <taxon>Embryophyta</taxon>
        <taxon>Bryophyta</taxon>
        <taxon>Bryophytina</taxon>
        <taxon>Bryopsida</taxon>
        <taxon>Funariidae</taxon>
        <taxon>Funariales</taxon>
        <taxon>Funariaceae</taxon>
        <taxon>Physcomitrium</taxon>
    </lineage>
</organism>
<name>A9U722_PHYPA</name>
<reference evidence="1" key="1">
    <citation type="journal article" date="2008" name="Science">
        <title>The Physcomitrella genome reveals evolutionary insights into the conquest of land by plants.</title>
        <authorList>
            <person name="Rensing S."/>
            <person name="Lang D."/>
            <person name="Zimmer A."/>
            <person name="Terry A."/>
            <person name="Salamov A."/>
            <person name="Shapiro H."/>
            <person name="Nishiyama T."/>
            <person name="Perroud P.-F."/>
            <person name="Lindquist E."/>
            <person name="Kamisugi Y."/>
            <person name="Tanahashi T."/>
            <person name="Sakakibara K."/>
            <person name="Fujita T."/>
            <person name="Oishi K."/>
            <person name="Shin-I T."/>
            <person name="Kuroki Y."/>
            <person name="Toyoda A."/>
            <person name="Suzuki Y."/>
            <person name="Hashimoto A."/>
            <person name="Yamaguchi K."/>
            <person name="Sugano A."/>
            <person name="Kohara Y."/>
            <person name="Fujiyama A."/>
            <person name="Anterola A."/>
            <person name="Aoki S."/>
            <person name="Ashton N."/>
            <person name="Barbazuk W.B."/>
            <person name="Barker E."/>
            <person name="Bennetzen J."/>
            <person name="Bezanilla M."/>
            <person name="Blankenship R."/>
            <person name="Cho S.H."/>
            <person name="Dutcher S."/>
            <person name="Estelle M."/>
            <person name="Fawcett J.A."/>
            <person name="Gundlach H."/>
            <person name="Hanada K."/>
            <person name="Heyl A."/>
            <person name="Hicks K.A."/>
            <person name="Hugh J."/>
            <person name="Lohr M."/>
            <person name="Mayer K."/>
            <person name="Melkozernov A."/>
            <person name="Murata T."/>
            <person name="Nelson D."/>
            <person name="Pils B."/>
            <person name="Prigge M."/>
            <person name="Reiss B."/>
            <person name="Renner T."/>
            <person name="Rombauts S."/>
            <person name="Rushton P."/>
            <person name="Sanderfoot A."/>
            <person name="Schween G."/>
            <person name="Shiu S.-H."/>
            <person name="Stueber K."/>
            <person name="Theodoulou F.L."/>
            <person name="Tu H."/>
            <person name="Van de Peer Y."/>
            <person name="Verrier P.J."/>
            <person name="Waters E."/>
            <person name="Wood A."/>
            <person name="Yang L."/>
            <person name="Cove D."/>
            <person name="Cuming A."/>
            <person name="Hasebe M."/>
            <person name="Lucas S."/>
            <person name="Mishler D.B."/>
            <person name="Reski R."/>
            <person name="Grigoriev I."/>
            <person name="Quatrano R.S."/>
            <person name="Boore J.L."/>
        </authorList>
    </citation>
    <scope>NUCLEOTIDE SEQUENCE [LARGE SCALE GENOMIC DNA]</scope>
</reference>